<feature type="binding site" evidence="7">
    <location>
        <position position="256"/>
    </location>
    <ligand>
        <name>Zn(2+)</name>
        <dbReference type="ChEBI" id="CHEBI:29105"/>
        <label>2</label>
    </ligand>
</feature>
<comment type="similarity">
    <text evidence="1 7">Belongs to the AP endonuclease 2 family.</text>
</comment>
<feature type="binding site" evidence="7">
    <location>
        <position position="211"/>
    </location>
    <ligand>
        <name>Zn(2+)</name>
        <dbReference type="ChEBI" id="CHEBI:29105"/>
        <label>2</label>
    </ligand>
</feature>
<evidence type="ECO:0000256" key="5">
    <source>
        <dbReference type="ARBA" id="ARBA00022833"/>
    </source>
</evidence>
<feature type="binding site" evidence="7">
    <location>
        <position position="224"/>
    </location>
    <ligand>
        <name>Zn(2+)</name>
        <dbReference type="ChEBI" id="CHEBI:29105"/>
        <label>3</label>
    </ligand>
</feature>
<feature type="binding site" evidence="7">
    <location>
        <position position="142"/>
    </location>
    <ligand>
        <name>Zn(2+)</name>
        <dbReference type="ChEBI" id="CHEBI:29105"/>
        <label>1</label>
    </ligand>
</feature>
<feature type="binding site" evidence="7">
    <location>
        <position position="66"/>
    </location>
    <ligand>
        <name>Zn(2+)</name>
        <dbReference type="ChEBI" id="CHEBI:29105"/>
        <label>1</label>
    </ligand>
</feature>
<feature type="domain" description="Xylose isomerase-like TIM barrel" evidence="8">
    <location>
        <begin position="18"/>
        <end position="272"/>
    </location>
</feature>
<keyword evidence="3 7" id="KW-0227">DNA damage</keyword>
<evidence type="ECO:0000256" key="4">
    <source>
        <dbReference type="ARBA" id="ARBA00022801"/>
    </source>
</evidence>
<dbReference type="FunFam" id="3.20.20.150:FF:000001">
    <property type="entry name" value="Probable endonuclease 4"/>
    <property type="match status" value="1"/>
</dbReference>
<comment type="catalytic activity">
    <reaction evidence="7">
        <text>Endonucleolytic cleavage to 5'-phosphooligonucleotide end-products.</text>
        <dbReference type="EC" id="3.1.21.2"/>
    </reaction>
</comment>
<dbReference type="GO" id="GO:0008833">
    <property type="term" value="F:deoxyribonuclease IV (phage-T4-induced) activity"/>
    <property type="evidence" value="ECO:0007669"/>
    <property type="project" value="UniProtKB-UniRule"/>
</dbReference>
<accession>A0A1M6MVA1</accession>
<keyword evidence="10" id="KW-1185">Reference proteome</keyword>
<dbReference type="CDD" id="cd00019">
    <property type="entry name" value="AP2Ec"/>
    <property type="match status" value="1"/>
</dbReference>
<evidence type="ECO:0000256" key="6">
    <source>
        <dbReference type="ARBA" id="ARBA00023204"/>
    </source>
</evidence>
<feature type="binding site" evidence="7">
    <location>
        <position position="179"/>
    </location>
    <ligand>
        <name>Zn(2+)</name>
        <dbReference type="ChEBI" id="CHEBI:29105"/>
        <label>3</label>
    </ligand>
</feature>
<organism evidence="9 10">
    <name type="scientific">Caminicella sporogenes DSM 14501</name>
    <dbReference type="NCBI Taxonomy" id="1121266"/>
    <lineage>
        <taxon>Bacteria</taxon>
        <taxon>Bacillati</taxon>
        <taxon>Bacillota</taxon>
        <taxon>Clostridia</taxon>
        <taxon>Peptostreptococcales</taxon>
        <taxon>Caminicellaceae</taxon>
        <taxon>Caminicella</taxon>
    </lineage>
</organism>
<dbReference type="SMART" id="SM00518">
    <property type="entry name" value="AP2Ec"/>
    <property type="match status" value="1"/>
</dbReference>
<evidence type="ECO:0000313" key="10">
    <source>
        <dbReference type="Proteomes" id="UP000184082"/>
    </source>
</evidence>
<comment type="cofactor">
    <cofactor evidence="7">
        <name>Zn(2+)</name>
        <dbReference type="ChEBI" id="CHEBI:29105"/>
    </cofactor>
    <text evidence="7">Binds 3 Zn(2+) ions.</text>
</comment>
<feature type="binding site" evidence="7">
    <location>
        <position position="176"/>
    </location>
    <ligand>
        <name>Zn(2+)</name>
        <dbReference type="ChEBI" id="CHEBI:29105"/>
        <label>2</label>
    </ligand>
</feature>
<keyword evidence="7" id="KW-0540">Nuclease</keyword>
<evidence type="ECO:0000256" key="1">
    <source>
        <dbReference type="ARBA" id="ARBA00005340"/>
    </source>
</evidence>
<dbReference type="InterPro" id="IPR013022">
    <property type="entry name" value="Xyl_isomerase-like_TIM-brl"/>
</dbReference>
<evidence type="ECO:0000256" key="7">
    <source>
        <dbReference type="HAMAP-Rule" id="MF_00152"/>
    </source>
</evidence>
<comment type="function">
    <text evidence="7">Endonuclease IV plays a role in DNA repair. It cleaves phosphodiester bonds at apurinic or apyrimidinic (AP) sites, generating a 3'-hydroxyl group and a 5'-terminal sugar phosphate.</text>
</comment>
<keyword evidence="5 7" id="KW-0862">Zinc</keyword>
<dbReference type="InterPro" id="IPR036237">
    <property type="entry name" value="Xyl_isomerase-like_sf"/>
</dbReference>
<dbReference type="GO" id="GO:0003677">
    <property type="term" value="F:DNA binding"/>
    <property type="evidence" value="ECO:0007669"/>
    <property type="project" value="InterPro"/>
</dbReference>
<dbReference type="PROSITE" id="PS00730">
    <property type="entry name" value="AP_NUCLEASE_F2_2"/>
    <property type="match status" value="1"/>
</dbReference>
<dbReference type="EMBL" id="FRAJ01000005">
    <property type="protein sequence ID" value="SHJ87352.1"/>
    <property type="molecule type" value="Genomic_DNA"/>
</dbReference>
<dbReference type="EC" id="3.1.21.2" evidence="7"/>
<dbReference type="NCBIfam" id="TIGR00587">
    <property type="entry name" value="nfo"/>
    <property type="match status" value="1"/>
</dbReference>
<protein>
    <recommendedName>
        <fullName evidence="7">Probable endonuclease 4</fullName>
        <ecNumber evidence="7">3.1.21.2</ecNumber>
    </recommendedName>
    <alternativeName>
        <fullName evidence="7">Endodeoxyribonuclease IV</fullName>
    </alternativeName>
    <alternativeName>
        <fullName evidence="7">Endonuclease IV</fullName>
    </alternativeName>
</protein>
<keyword evidence="7 9" id="KW-0255">Endonuclease</keyword>
<proteinExistence type="inferred from homology"/>
<dbReference type="InterPro" id="IPR001719">
    <property type="entry name" value="AP_endonuc_2"/>
</dbReference>
<dbReference type="PROSITE" id="PS51432">
    <property type="entry name" value="AP_NUCLEASE_F2_4"/>
    <property type="match status" value="1"/>
</dbReference>
<dbReference type="AlphaFoldDB" id="A0A1M6MVA1"/>
<evidence type="ECO:0000259" key="8">
    <source>
        <dbReference type="Pfam" id="PF01261"/>
    </source>
</evidence>
<dbReference type="STRING" id="1121266.SAMN02745883_00657"/>
<dbReference type="SUPFAM" id="SSF51658">
    <property type="entry name" value="Xylose isomerase-like"/>
    <property type="match status" value="1"/>
</dbReference>
<dbReference type="GO" id="GO:0008270">
    <property type="term" value="F:zinc ion binding"/>
    <property type="evidence" value="ECO:0007669"/>
    <property type="project" value="UniProtKB-UniRule"/>
</dbReference>
<dbReference type="GO" id="GO:0008081">
    <property type="term" value="F:phosphoric diester hydrolase activity"/>
    <property type="evidence" value="ECO:0007669"/>
    <property type="project" value="TreeGrafter"/>
</dbReference>
<dbReference type="GO" id="GO:0003906">
    <property type="term" value="F:DNA-(apurinic or apyrimidinic site) endonuclease activity"/>
    <property type="evidence" value="ECO:0007669"/>
    <property type="project" value="TreeGrafter"/>
</dbReference>
<feature type="binding site" evidence="7">
    <location>
        <position position="142"/>
    </location>
    <ligand>
        <name>Zn(2+)</name>
        <dbReference type="ChEBI" id="CHEBI:29105"/>
        <label>2</label>
    </ligand>
</feature>
<name>A0A1M6MVA1_9FIRM</name>
<evidence type="ECO:0000256" key="3">
    <source>
        <dbReference type="ARBA" id="ARBA00022763"/>
    </source>
</evidence>
<dbReference type="PANTHER" id="PTHR21445:SF0">
    <property type="entry name" value="APURINIC-APYRIMIDINIC ENDONUCLEASE"/>
    <property type="match status" value="1"/>
</dbReference>
<evidence type="ECO:0000313" key="9">
    <source>
        <dbReference type="EMBL" id="SHJ87352.1"/>
    </source>
</evidence>
<reference evidence="9 10" key="1">
    <citation type="submission" date="2016-11" db="EMBL/GenBank/DDBJ databases">
        <authorList>
            <person name="Jaros S."/>
            <person name="Januszkiewicz K."/>
            <person name="Wedrychowicz H."/>
        </authorList>
    </citation>
    <scope>NUCLEOTIDE SEQUENCE [LARGE SCALE GENOMIC DNA]</scope>
    <source>
        <strain evidence="9 10">DSM 14501</strain>
    </source>
</reference>
<evidence type="ECO:0000256" key="2">
    <source>
        <dbReference type="ARBA" id="ARBA00022723"/>
    </source>
</evidence>
<dbReference type="PANTHER" id="PTHR21445">
    <property type="entry name" value="ENDONUCLEASE IV ENDODEOXYRIBONUCLEASE IV"/>
    <property type="match status" value="1"/>
</dbReference>
<keyword evidence="6 7" id="KW-0234">DNA repair</keyword>
<dbReference type="InterPro" id="IPR018246">
    <property type="entry name" value="AP_endonuc_F2_Zn_BS"/>
</dbReference>
<dbReference type="PROSITE" id="PS00731">
    <property type="entry name" value="AP_NUCLEASE_F2_3"/>
    <property type="match status" value="1"/>
</dbReference>
<dbReference type="GO" id="GO:0006284">
    <property type="term" value="P:base-excision repair"/>
    <property type="evidence" value="ECO:0007669"/>
    <property type="project" value="TreeGrafter"/>
</dbReference>
<keyword evidence="2 7" id="KW-0479">Metal-binding</keyword>
<dbReference type="HAMAP" id="MF_00152">
    <property type="entry name" value="Nfo"/>
    <property type="match status" value="1"/>
</dbReference>
<dbReference type="Pfam" id="PF01261">
    <property type="entry name" value="AP_endonuc_2"/>
    <property type="match status" value="1"/>
</dbReference>
<gene>
    <name evidence="7" type="primary">nfo</name>
    <name evidence="9" type="ORF">SAMN02745883_00657</name>
</gene>
<keyword evidence="4 7" id="KW-0378">Hydrolase</keyword>
<feature type="binding site" evidence="7">
    <location>
        <position position="107"/>
    </location>
    <ligand>
        <name>Zn(2+)</name>
        <dbReference type="ChEBI" id="CHEBI:29105"/>
        <label>1</label>
    </ligand>
</feature>
<sequence>MFIGSHLSISKGFVETVKQAIKMEANTFQFFTRNPRGGKARKLDIDDFKKADELCEEYNFASLLAHAPYTYNFASDNDKTWEFAKTRLKDDLYRLQHLNCCKYIVIHPGNHLKKGIDFGIERIAEAINEVLDGNENTMILLETMSGKGTEVGFKFEQLKEIIDRVEHNKLMGVCFDTCHTYSAGYNIKNDLEGVLEEFDKTLGLDRLKAIHLNDSMHELGSRKDRHARIGEGTLGLEGILNFINHPKLKNIPLYLETPNDIEGYIKEIKIIRYGYLG</sequence>
<dbReference type="Proteomes" id="UP000184082">
    <property type="component" value="Unassembled WGS sequence"/>
</dbReference>
<dbReference type="RefSeq" id="WP_072965954.1">
    <property type="nucleotide sequence ID" value="NZ_FRAJ01000005.1"/>
</dbReference>
<feature type="binding site" evidence="7">
    <location>
        <position position="226"/>
    </location>
    <ligand>
        <name>Zn(2+)</name>
        <dbReference type="ChEBI" id="CHEBI:29105"/>
        <label>3</label>
    </ligand>
</feature>
<dbReference type="Gene3D" id="3.20.20.150">
    <property type="entry name" value="Divalent-metal-dependent TIM barrel enzymes"/>
    <property type="match status" value="1"/>
</dbReference>